<dbReference type="OrthoDB" id="7861326at2"/>
<dbReference type="EMBL" id="CP022541">
    <property type="protein sequence ID" value="ASP23409.1"/>
    <property type="molecule type" value="Genomic_DNA"/>
</dbReference>
<organism evidence="1 2">
    <name type="scientific">Antarctobacter heliothermus</name>
    <dbReference type="NCBI Taxonomy" id="74033"/>
    <lineage>
        <taxon>Bacteria</taxon>
        <taxon>Pseudomonadati</taxon>
        <taxon>Pseudomonadota</taxon>
        <taxon>Alphaproteobacteria</taxon>
        <taxon>Rhodobacterales</taxon>
        <taxon>Roseobacteraceae</taxon>
        <taxon>Antarctobacter</taxon>
    </lineage>
</organism>
<evidence type="ECO:0000313" key="2">
    <source>
        <dbReference type="Proteomes" id="UP000203589"/>
    </source>
</evidence>
<name>A0A222EB33_9RHOB</name>
<accession>A0A222EB33</accession>
<geneLocation type="plasmid" evidence="2">
    <name>psms3-1</name>
</geneLocation>
<gene>
    <name evidence="1" type="ORF">ANTHELSMS3_05026</name>
</gene>
<sequence>MSQAPRLTGTPTMRILSKTSGALVGYLYEWDNGDLQPAWFDGEVQGVLYEPMN</sequence>
<reference evidence="1 2" key="1">
    <citation type="submission" date="2017-07" db="EMBL/GenBank/DDBJ databases">
        <title>Genome Sequence of Antarctobacter heliothermus Strain SMS3 Isolated from a culture of the Diatom Skeletonema marinoi.</title>
        <authorList>
            <person name="Topel M."/>
            <person name="Pinder M.I.M."/>
            <person name="Johansson O.N."/>
            <person name="Kourtchenko O."/>
            <person name="Godhe A."/>
            <person name="Clarke A.K."/>
        </authorList>
    </citation>
    <scope>NUCLEOTIDE SEQUENCE [LARGE SCALE GENOMIC DNA]</scope>
    <source>
        <strain evidence="1 2">SMS3</strain>
        <plasmid evidence="2">Plasmid psms3-1</plasmid>
    </source>
</reference>
<protein>
    <submittedName>
        <fullName evidence="1">Uncharacterized protein</fullName>
    </submittedName>
</protein>
<evidence type="ECO:0000313" key="1">
    <source>
        <dbReference type="EMBL" id="ASP23409.1"/>
    </source>
</evidence>
<keyword evidence="2" id="KW-1185">Reference proteome</keyword>
<dbReference type="Proteomes" id="UP000203589">
    <property type="component" value="Plasmid pSMS3-1"/>
</dbReference>
<proteinExistence type="predicted"/>
<dbReference type="AlphaFoldDB" id="A0A222EB33"/>
<dbReference type="KEGG" id="aht:ANTHELSMS3_05026"/>
<keyword evidence="1" id="KW-0614">Plasmid</keyword>
<dbReference type="RefSeq" id="WP_157733638.1">
    <property type="nucleotide sequence ID" value="NZ_CP022541.1"/>
</dbReference>